<dbReference type="RefSeq" id="WP_169503004.1">
    <property type="nucleotide sequence ID" value="NZ_JABBPN010000001.1"/>
</dbReference>
<keyword evidence="2" id="KW-1133">Transmembrane helix</keyword>
<evidence type="ECO:0000259" key="3">
    <source>
        <dbReference type="Pfam" id="PF01593"/>
    </source>
</evidence>
<dbReference type="Proteomes" id="UP000565468">
    <property type="component" value="Unassembled WGS sequence"/>
</dbReference>
<evidence type="ECO:0000313" key="4">
    <source>
        <dbReference type="EMBL" id="NMO94303.1"/>
    </source>
</evidence>
<keyword evidence="2" id="KW-0472">Membrane</keyword>
<comment type="similarity">
    <text evidence="1">Belongs to the carotenoid/retinoid oxidoreductase family. CrtN subfamily.</text>
</comment>
<feature type="transmembrane region" description="Helical" evidence="2">
    <location>
        <begin position="12"/>
        <end position="29"/>
    </location>
</feature>
<dbReference type="InterPro" id="IPR036188">
    <property type="entry name" value="FAD/NAD-bd_sf"/>
</dbReference>
<dbReference type="PANTHER" id="PTHR43734">
    <property type="entry name" value="PHYTOENE DESATURASE"/>
    <property type="match status" value="1"/>
</dbReference>
<feature type="domain" description="Amine oxidase" evidence="3">
    <location>
        <begin position="20"/>
        <end position="268"/>
    </location>
</feature>
<dbReference type="SUPFAM" id="SSF51905">
    <property type="entry name" value="FAD/NAD(P)-binding domain"/>
    <property type="match status" value="1"/>
</dbReference>
<keyword evidence="2" id="KW-0812">Transmembrane</keyword>
<accession>A0A848M377</accession>
<dbReference type="EMBL" id="JABBPN010000001">
    <property type="protein sequence ID" value="NMO94303.1"/>
    <property type="molecule type" value="Genomic_DNA"/>
</dbReference>
<dbReference type="Gene3D" id="3.50.50.60">
    <property type="entry name" value="FAD/NAD(P)-binding domain"/>
    <property type="match status" value="1"/>
</dbReference>
<evidence type="ECO:0000313" key="5">
    <source>
        <dbReference type="Proteomes" id="UP000565468"/>
    </source>
</evidence>
<dbReference type="Pfam" id="PF01593">
    <property type="entry name" value="Amino_oxidase"/>
    <property type="match status" value="1"/>
</dbReference>
<sequence>MIQNHSDRDWDVIIIGAGAAGLTASVYLAQAGKSVLMLEKGTHPGGRAISTEMAGARVNLGAHALFRSALDILQEIGVTVTGSAPKPPGLLMFKEEDGHVRAVPLTQLLLGSFLTFHEKIQLIRFYSRLRKTDTSTLHTVTLQAYLESQLASLRVRSVVEGLFRLSTYCEDPELLSAGAAVEQLQQGQVMYIDGGWQTLVNKLVEKAQKTGVCIRASSPVREIRGSSPDMCVVLKDGTELRTRQVLSTAGPEAGLSLLHPALSAEEAAAYEQHVPVYAACLDLVVSGMPRPKIKFVIGANVPWYYANHSAAAALSGPGKKVIHVMKYLPAHDQSDPKQNELELEGFLDSIQPEWRKHVIQQRFLPRMLVSHGMAMAANGGLSRRPGPEVKGRPGLYMAGDWVGSQGLLLNASLNSAKEASKQMIAQRE</sequence>
<dbReference type="AlphaFoldDB" id="A0A848M377"/>
<name>A0A848M377_PAELE</name>
<comment type="caution">
    <text evidence="4">The sequence shown here is derived from an EMBL/GenBank/DDBJ whole genome shotgun (WGS) entry which is preliminary data.</text>
</comment>
<proteinExistence type="inferred from homology"/>
<dbReference type="PANTHER" id="PTHR43734:SF1">
    <property type="entry name" value="PHYTOENE DESATURASE"/>
    <property type="match status" value="1"/>
</dbReference>
<gene>
    <name evidence="4" type="ORF">HII30_00695</name>
</gene>
<reference evidence="4 5" key="1">
    <citation type="submission" date="2020-04" db="EMBL/GenBank/DDBJ databases">
        <title>Paenibacillus algicola sp. nov., a novel marine bacterium producing alginate lyase.</title>
        <authorList>
            <person name="Huang H."/>
        </authorList>
    </citation>
    <scope>NUCLEOTIDE SEQUENCE [LARGE SCALE GENOMIC DNA]</scope>
    <source>
        <strain evidence="4 5">L7-75</strain>
    </source>
</reference>
<keyword evidence="5" id="KW-1185">Reference proteome</keyword>
<protein>
    <submittedName>
        <fullName evidence="4">NAD(P)/FAD-dependent oxidoreductase</fullName>
    </submittedName>
</protein>
<dbReference type="Gene3D" id="3.90.660.50">
    <property type="match status" value="1"/>
</dbReference>
<evidence type="ECO:0000256" key="1">
    <source>
        <dbReference type="ARBA" id="ARBA00038322"/>
    </source>
</evidence>
<dbReference type="InterPro" id="IPR002937">
    <property type="entry name" value="Amino_oxidase"/>
</dbReference>
<organism evidence="4 5">
    <name type="scientific">Paenibacillus lemnae</name>
    <dbReference type="NCBI Taxonomy" id="1330551"/>
    <lineage>
        <taxon>Bacteria</taxon>
        <taxon>Bacillati</taxon>
        <taxon>Bacillota</taxon>
        <taxon>Bacilli</taxon>
        <taxon>Bacillales</taxon>
        <taxon>Paenibacillaceae</taxon>
        <taxon>Paenibacillus</taxon>
    </lineage>
</organism>
<evidence type="ECO:0000256" key="2">
    <source>
        <dbReference type="SAM" id="Phobius"/>
    </source>
</evidence>
<dbReference type="PRINTS" id="PR00469">
    <property type="entry name" value="PNDRDTASEII"/>
</dbReference>
<dbReference type="GO" id="GO:0016491">
    <property type="term" value="F:oxidoreductase activity"/>
    <property type="evidence" value="ECO:0007669"/>
    <property type="project" value="InterPro"/>
</dbReference>